<keyword evidence="6" id="KW-0378">Hydrolase</keyword>
<dbReference type="InterPro" id="IPR036397">
    <property type="entry name" value="RNaseH_sf"/>
</dbReference>
<sequence length="1745" mass="197053">MDTLLKPARLDLDPNSPTATKEWRHWHRTFTNFIDECGEKAPDEYRTLVNYVSHNVYEYIEDCKDYKSAIRVLEQLFVKTPNEIFARHLLATRRQKSGETLTEFLQELRKLSKDCNLKNVTAEQYREELVRDSFINGLLSPLIRQRLLENKQLDLQTAFDQANALDLAQKNSEAYRMPEIPTTAAVSSPPTDEVAGAHALDYDSLAATFTSKKCYFCGDNLHNRRSCPARNSNCNNCGKKGHYAKVCKSKAPSITTASMFTPTLCSIVASCPESLKQASVKVSIGGIELTALIDSGSSESFISETMARKLSLKLHPSTQKISMALTSFKTQILGHCFTDIVINQLSYSSIRLGVLKDLCSDIILGQDFQKKHKRVTIEFGGTRPELVIPRPACPLSSTASIEEPSLFGNLLPECKPIASRSRRFSKEDQEFINQEVTKLLSEGIIEPTITPWRAQIVVSKDPSNRHKKRLCIDYSQTINQYTELDAYPLPRIDDMINNLAQYKVFSTFDLKSAYHQVPIKESDRKFTGFEANGRLYQFCRIPFGVTNGVAAFQRAMDNFVDEENLNDTFPYLDNITVAGRDQKEHDVNVQAFHEAVQRRNLTLNESKSIESKTSINVLGYRVGNGVIAPDEERLRPLQDFPPPESIRSLRRVIGMFAYYAKWIPNFSDKIRPLTQATTFPLDKAALSAFNTLKKELEGATLHSIDETLPFVVESDASDVALSATLNQGGRPVAFMSRTLQSSELHYPAVEKEAMAIIEAVRKWRHFLAGRHFTLKTDQRSVAFMFDSRKRTKIKNNKMQDWRLELASFSYTVEHRPGKDNVAPDSFTRAFTSSMSTSEGLMGIHTALSHPGVTRMLHFIRSKNLPYSTEDVKKTCSSCRACAELKPQFYRQQAGVLIKATQPMERLSIDFKGPLPTSSRNAYLLTVVDEYSRFPFAFPCPNMHSSTVIKCLDQIFALCGMPSYIHSDRGASFLSQELKEYLSRRGIATSKTTPYHPIGNGQVERYNGIIWKAVRLSLKSANLPDSKWELVLPDVLHSIRSLLSTSTNTTPHERFFNFQRRSSLGTSLPSWLQSPGPVLLRRFVRTSKNDPFVDQVELTDANPTYAHVKYPDGRESSVSLRDLAPCPITPVRNEPQGTLPSGEVENGLAPNVPDPVAADSQQDSTTSPTASDPQQYSTTQVPALRRSTRQVKPPSRYDEELDSKTVKYVTIGHSAIFTCKLKNNSDTSKMLLGYAWTKNNVDVTVNPRFTVLMWGGLLVRRAKVEDAGTYKCTAKTLSDEEVPRVYRGVEVKMDILYPPTIILTKGTVMASEGSDVQLPCTSRGNPSLITTKWLWNGKHLPKLSNAVIFPNGTLYLRNVNTDHEGVYKCAPFNKIGLGNSAETILKVEAQPLFTQVPPRKLTAKLGESLTMVCKATTSRVTWRKVNESLPQFRTTSRSGRLHIRDLQLEDSGLYECKISSSRKSLRRSVEVLVVSTPVPPVIKNVEMLSKSAVVSWERGYDGGSRQTFEIWYRLSSSNDNHWKTIRNILADVTTYTLYDVEPQQSYLFSMRGVNKIGFGIFSRIFRSDKFTNYQHDNGQAYTKPLAPSNVNCTRTDAGYQVSWLYIQTPGRPQIQYFLIEYRRLNSSLKWKSLGTLINWERRQWSISTDIVNPNVLYEFRMFSFGGVFSEPSNVAKTDAVIESIILKSSNPSYNVVIAVCFASVVAVLLVVASYCYCYRVRKKRKNDFPTAKKINRNYRLSQPYRY</sequence>
<dbReference type="SUPFAM" id="SSF48726">
    <property type="entry name" value="Immunoglobulin"/>
    <property type="match status" value="3"/>
</dbReference>
<dbReference type="InterPro" id="IPR036875">
    <property type="entry name" value="Znf_CCHC_sf"/>
</dbReference>
<dbReference type="CDD" id="cd00063">
    <property type="entry name" value="FN3"/>
    <property type="match status" value="1"/>
</dbReference>
<dbReference type="InterPro" id="IPR043502">
    <property type="entry name" value="DNA/RNA_pol_sf"/>
</dbReference>
<dbReference type="GO" id="GO:0003676">
    <property type="term" value="F:nucleic acid binding"/>
    <property type="evidence" value="ECO:0007669"/>
    <property type="project" value="InterPro"/>
</dbReference>
<dbReference type="GO" id="GO:0008270">
    <property type="term" value="F:zinc ion binding"/>
    <property type="evidence" value="ECO:0007669"/>
    <property type="project" value="InterPro"/>
</dbReference>
<dbReference type="Gene3D" id="2.60.40.10">
    <property type="entry name" value="Immunoglobulins"/>
    <property type="match status" value="5"/>
</dbReference>
<keyword evidence="9" id="KW-1133">Transmembrane helix</keyword>
<dbReference type="Gene3D" id="3.30.70.270">
    <property type="match status" value="2"/>
</dbReference>
<dbReference type="CDD" id="cd01647">
    <property type="entry name" value="RT_LTR"/>
    <property type="match status" value="1"/>
</dbReference>
<keyword evidence="3" id="KW-0548">Nucleotidyltransferase</keyword>
<dbReference type="SUPFAM" id="SSF57756">
    <property type="entry name" value="Retrovirus zinc finger-like domains"/>
    <property type="match status" value="1"/>
</dbReference>
<dbReference type="SMART" id="SM00343">
    <property type="entry name" value="ZnF_C2HC"/>
    <property type="match status" value="2"/>
</dbReference>
<comment type="caution">
    <text evidence="10">The sequence shown here is derived from an EMBL/GenBank/DDBJ whole genome shotgun (WGS) entry which is preliminary data.</text>
</comment>
<keyword evidence="9" id="KW-0472">Membrane</keyword>
<dbReference type="Pfam" id="PF13927">
    <property type="entry name" value="Ig_3"/>
    <property type="match status" value="2"/>
</dbReference>
<dbReference type="InterPro" id="IPR001969">
    <property type="entry name" value="Aspartic_peptidase_AS"/>
</dbReference>
<dbReference type="InterPro" id="IPR036179">
    <property type="entry name" value="Ig-like_dom_sf"/>
</dbReference>
<dbReference type="CDD" id="cd00096">
    <property type="entry name" value="Ig"/>
    <property type="match status" value="1"/>
</dbReference>
<keyword evidence="7" id="KW-0695">RNA-directed DNA polymerase</keyword>
<dbReference type="InterPro" id="IPR007110">
    <property type="entry name" value="Ig-like_dom"/>
</dbReference>
<dbReference type="Proteomes" id="UP001152795">
    <property type="component" value="Unassembled WGS sequence"/>
</dbReference>
<dbReference type="InterPro" id="IPR021109">
    <property type="entry name" value="Peptidase_aspartic_dom_sf"/>
</dbReference>
<organism evidence="10 11">
    <name type="scientific">Paramuricea clavata</name>
    <name type="common">Red gorgonian</name>
    <name type="synonym">Violescent sea-whip</name>
    <dbReference type="NCBI Taxonomy" id="317549"/>
    <lineage>
        <taxon>Eukaryota</taxon>
        <taxon>Metazoa</taxon>
        <taxon>Cnidaria</taxon>
        <taxon>Anthozoa</taxon>
        <taxon>Octocorallia</taxon>
        <taxon>Malacalcyonacea</taxon>
        <taxon>Plexauridae</taxon>
        <taxon>Paramuricea</taxon>
    </lineage>
</organism>
<dbReference type="CDD" id="cd00303">
    <property type="entry name" value="retropepsin_like"/>
    <property type="match status" value="1"/>
</dbReference>
<dbReference type="Gene3D" id="3.30.420.10">
    <property type="entry name" value="Ribonuclease H-like superfamily/Ribonuclease H"/>
    <property type="match status" value="1"/>
</dbReference>
<evidence type="ECO:0000313" key="10">
    <source>
        <dbReference type="EMBL" id="CAB4004348.1"/>
    </source>
</evidence>
<evidence type="ECO:0000256" key="8">
    <source>
        <dbReference type="SAM" id="MobiDB-lite"/>
    </source>
</evidence>
<dbReference type="PANTHER" id="PTHR37984">
    <property type="entry name" value="PROTEIN CBG26694"/>
    <property type="match status" value="1"/>
</dbReference>
<dbReference type="InterPro" id="IPR036116">
    <property type="entry name" value="FN3_sf"/>
</dbReference>
<evidence type="ECO:0000256" key="9">
    <source>
        <dbReference type="SAM" id="Phobius"/>
    </source>
</evidence>
<evidence type="ECO:0000256" key="7">
    <source>
        <dbReference type="ARBA" id="ARBA00022918"/>
    </source>
</evidence>
<dbReference type="SUPFAM" id="SSF50630">
    <property type="entry name" value="Acid proteases"/>
    <property type="match status" value="1"/>
</dbReference>
<dbReference type="GO" id="GO:0004519">
    <property type="term" value="F:endonuclease activity"/>
    <property type="evidence" value="ECO:0007669"/>
    <property type="project" value="UniProtKB-KW"/>
</dbReference>
<dbReference type="SUPFAM" id="SSF56672">
    <property type="entry name" value="DNA/RNA polymerases"/>
    <property type="match status" value="1"/>
</dbReference>
<dbReference type="InterPro" id="IPR050951">
    <property type="entry name" value="Retrovirus_Pol_polyprotein"/>
</dbReference>
<dbReference type="InterPro" id="IPR000477">
    <property type="entry name" value="RT_dom"/>
</dbReference>
<name>A0A6S7IPX2_PARCT</name>
<dbReference type="Gene3D" id="4.10.60.10">
    <property type="entry name" value="Zinc finger, CCHC-type"/>
    <property type="match status" value="1"/>
</dbReference>
<gene>
    <name evidence="10" type="ORF">PACLA_8A042796</name>
</gene>
<dbReference type="InterPro" id="IPR003598">
    <property type="entry name" value="Ig_sub2"/>
</dbReference>
<dbReference type="Pfam" id="PF00078">
    <property type="entry name" value="RVT_1"/>
    <property type="match status" value="1"/>
</dbReference>
<dbReference type="PROSITE" id="PS50158">
    <property type="entry name" value="ZF_CCHC"/>
    <property type="match status" value="1"/>
</dbReference>
<dbReference type="PROSITE" id="PS50878">
    <property type="entry name" value="RT_POL"/>
    <property type="match status" value="1"/>
</dbReference>
<keyword evidence="2" id="KW-0808">Transferase</keyword>
<dbReference type="Gene3D" id="3.10.10.10">
    <property type="entry name" value="HIV Type 1 Reverse Transcriptase, subunit A, domain 1"/>
    <property type="match status" value="1"/>
</dbReference>
<evidence type="ECO:0000256" key="4">
    <source>
        <dbReference type="ARBA" id="ARBA00022722"/>
    </source>
</evidence>
<dbReference type="GO" id="GO:0003964">
    <property type="term" value="F:RNA-directed DNA polymerase activity"/>
    <property type="evidence" value="ECO:0007669"/>
    <property type="project" value="UniProtKB-KW"/>
</dbReference>
<dbReference type="InterPro" id="IPR003599">
    <property type="entry name" value="Ig_sub"/>
</dbReference>
<dbReference type="PROSITE" id="PS50994">
    <property type="entry name" value="INTEGRASE"/>
    <property type="match status" value="1"/>
</dbReference>
<dbReference type="InterPro" id="IPR013783">
    <property type="entry name" value="Ig-like_fold"/>
</dbReference>
<feature type="transmembrane region" description="Helical" evidence="9">
    <location>
        <begin position="1692"/>
        <end position="1715"/>
    </location>
</feature>
<dbReference type="PROSITE" id="PS00141">
    <property type="entry name" value="ASP_PROTEASE"/>
    <property type="match status" value="1"/>
</dbReference>
<reference evidence="10" key="1">
    <citation type="submission" date="2020-04" db="EMBL/GenBank/DDBJ databases">
        <authorList>
            <person name="Alioto T."/>
            <person name="Alioto T."/>
            <person name="Gomez Garrido J."/>
        </authorList>
    </citation>
    <scope>NUCLEOTIDE SEQUENCE</scope>
    <source>
        <strain evidence="10">A484AB</strain>
    </source>
</reference>
<dbReference type="SMART" id="SM00408">
    <property type="entry name" value="IGc2"/>
    <property type="match status" value="3"/>
</dbReference>
<dbReference type="InterPro" id="IPR003961">
    <property type="entry name" value="FN3_dom"/>
</dbReference>
<dbReference type="InterPro" id="IPR043128">
    <property type="entry name" value="Rev_trsase/Diguanyl_cyclase"/>
</dbReference>
<dbReference type="SUPFAM" id="SSF49265">
    <property type="entry name" value="Fibronectin type III"/>
    <property type="match status" value="2"/>
</dbReference>
<proteinExistence type="predicted"/>
<dbReference type="SUPFAM" id="SSF53098">
    <property type="entry name" value="Ribonuclease H-like"/>
    <property type="match status" value="1"/>
</dbReference>
<keyword evidence="5" id="KW-0255">Endonuclease</keyword>
<dbReference type="GO" id="GO:0015074">
    <property type="term" value="P:DNA integration"/>
    <property type="evidence" value="ECO:0007669"/>
    <property type="project" value="InterPro"/>
</dbReference>
<evidence type="ECO:0000256" key="3">
    <source>
        <dbReference type="ARBA" id="ARBA00022695"/>
    </source>
</evidence>
<dbReference type="GO" id="GO:0006508">
    <property type="term" value="P:proteolysis"/>
    <property type="evidence" value="ECO:0007669"/>
    <property type="project" value="InterPro"/>
</dbReference>
<dbReference type="Pfam" id="PF13895">
    <property type="entry name" value="Ig_2"/>
    <property type="match status" value="1"/>
</dbReference>
<dbReference type="Pfam" id="PF00665">
    <property type="entry name" value="rve"/>
    <property type="match status" value="1"/>
</dbReference>
<dbReference type="Gene3D" id="2.40.70.10">
    <property type="entry name" value="Acid Proteases"/>
    <property type="match status" value="1"/>
</dbReference>
<dbReference type="SMART" id="SM00409">
    <property type="entry name" value="IG"/>
    <property type="match status" value="3"/>
</dbReference>
<evidence type="ECO:0000256" key="6">
    <source>
        <dbReference type="ARBA" id="ARBA00022801"/>
    </source>
</evidence>
<dbReference type="GO" id="GO:0004190">
    <property type="term" value="F:aspartic-type endopeptidase activity"/>
    <property type="evidence" value="ECO:0007669"/>
    <property type="project" value="InterPro"/>
</dbReference>
<dbReference type="Pfam" id="PF17917">
    <property type="entry name" value="RT_RNaseH"/>
    <property type="match status" value="1"/>
</dbReference>
<keyword evidence="11" id="KW-1185">Reference proteome</keyword>
<feature type="region of interest" description="Disordered" evidence="8">
    <location>
        <begin position="1124"/>
        <end position="1198"/>
    </location>
</feature>
<dbReference type="OrthoDB" id="420169at2759"/>
<dbReference type="Pfam" id="PF13975">
    <property type="entry name" value="gag-asp_proteas"/>
    <property type="match status" value="1"/>
</dbReference>
<dbReference type="SMART" id="SM00060">
    <property type="entry name" value="FN3"/>
    <property type="match status" value="2"/>
</dbReference>
<feature type="compositionally biased region" description="Polar residues" evidence="8">
    <location>
        <begin position="1158"/>
        <end position="1180"/>
    </location>
</feature>
<evidence type="ECO:0000256" key="5">
    <source>
        <dbReference type="ARBA" id="ARBA00022759"/>
    </source>
</evidence>
<evidence type="ECO:0000256" key="2">
    <source>
        <dbReference type="ARBA" id="ARBA00022679"/>
    </source>
</evidence>
<dbReference type="InterPro" id="IPR041373">
    <property type="entry name" value="RT_RNaseH"/>
</dbReference>
<dbReference type="EC" id="2.7.7.49" evidence="1"/>
<keyword evidence="9" id="KW-0812">Transmembrane</keyword>
<dbReference type="CDD" id="cd09274">
    <property type="entry name" value="RNase_HI_RT_Ty3"/>
    <property type="match status" value="1"/>
</dbReference>
<dbReference type="EMBL" id="CACRXK020004880">
    <property type="protein sequence ID" value="CAB4004348.1"/>
    <property type="molecule type" value="Genomic_DNA"/>
</dbReference>
<accession>A0A6S7IPX2</accession>
<dbReference type="PANTHER" id="PTHR37984:SF5">
    <property type="entry name" value="PROTEIN NYNRIN-LIKE"/>
    <property type="match status" value="1"/>
</dbReference>
<dbReference type="PROSITE" id="PS50853">
    <property type="entry name" value="FN3"/>
    <property type="match status" value="2"/>
</dbReference>
<dbReference type="InterPro" id="IPR001878">
    <property type="entry name" value="Znf_CCHC"/>
</dbReference>
<protein>
    <recommendedName>
        <fullName evidence="1">RNA-directed DNA polymerase</fullName>
        <ecNumber evidence="1">2.7.7.49</ecNumber>
    </recommendedName>
</protein>
<evidence type="ECO:0000256" key="1">
    <source>
        <dbReference type="ARBA" id="ARBA00012493"/>
    </source>
</evidence>
<dbReference type="InterPro" id="IPR012337">
    <property type="entry name" value="RNaseH-like_sf"/>
</dbReference>
<dbReference type="PROSITE" id="PS50835">
    <property type="entry name" value="IG_LIKE"/>
    <property type="match status" value="3"/>
</dbReference>
<dbReference type="InterPro" id="IPR001584">
    <property type="entry name" value="Integrase_cat-core"/>
</dbReference>
<keyword evidence="4" id="KW-0540">Nuclease</keyword>
<evidence type="ECO:0000313" key="11">
    <source>
        <dbReference type="Proteomes" id="UP001152795"/>
    </source>
</evidence>